<reference evidence="1" key="1">
    <citation type="submission" date="2022-09" db="EMBL/GenBank/DDBJ databases">
        <title>A Global Phylogenomic Analysis of the Shiitake Genus Lentinula.</title>
        <authorList>
            <consortium name="DOE Joint Genome Institute"/>
            <person name="Sierra-Patev S."/>
            <person name="Min B."/>
            <person name="Naranjo-Ortiz M."/>
            <person name="Looney B."/>
            <person name="Konkel Z."/>
            <person name="Slot J.C."/>
            <person name="Sakamoto Y."/>
            <person name="Steenwyk J.L."/>
            <person name="Rokas A."/>
            <person name="Carro J."/>
            <person name="Camarero S."/>
            <person name="Ferreira P."/>
            <person name="Molpeceres G."/>
            <person name="Ruiz-Duenas F.J."/>
            <person name="Serrano A."/>
            <person name="Henrissat B."/>
            <person name="Drula E."/>
            <person name="Hughes K.W."/>
            <person name="Mata J.L."/>
            <person name="Ishikawa N.K."/>
            <person name="Vargas-Isla R."/>
            <person name="Ushijima S."/>
            <person name="Smith C.A."/>
            <person name="Ahrendt S."/>
            <person name="Andreopoulos W."/>
            <person name="He G."/>
            <person name="Labutti K."/>
            <person name="Lipzen A."/>
            <person name="Ng V."/>
            <person name="Riley R."/>
            <person name="Sandor L."/>
            <person name="Barry K."/>
            <person name="Martinez A.T."/>
            <person name="Xiao Y."/>
            <person name="Gibbons J.G."/>
            <person name="Terashima K."/>
            <person name="Grigoriev I.V."/>
            <person name="Hibbett D.S."/>
        </authorList>
    </citation>
    <scope>NUCLEOTIDE SEQUENCE</scope>
    <source>
        <strain evidence="1">TMI1499</strain>
    </source>
</reference>
<keyword evidence="2" id="KW-1185">Reference proteome</keyword>
<evidence type="ECO:0000313" key="1">
    <source>
        <dbReference type="EMBL" id="KAJ3812464.1"/>
    </source>
</evidence>
<comment type="caution">
    <text evidence="1">The sequence shown here is derived from an EMBL/GenBank/DDBJ whole genome shotgun (WGS) entry which is preliminary data.</text>
</comment>
<dbReference type="EMBL" id="MU795022">
    <property type="protein sequence ID" value="KAJ3812464.1"/>
    <property type="molecule type" value="Genomic_DNA"/>
</dbReference>
<sequence>MRSSLVVVALASTSIARYHAPLDIHQDPESTEAIVFSLSASNKHGAPIPPRSSGSRPGWYLGDDPASADGLPWLRDTDLCASLAQSANAIKCPPVRKSATKTLPKRSASAAPTTTAAASTQSTSTPSYYTIFSGLDGAIEGSGYLTYGLVDTVSDCESMCNRVSGCIFINTYHDVNGKNGSPQLTCSLYSELHTAAEAINKGGQTQPDGSLDYVTDSDGYGLST</sequence>
<dbReference type="Proteomes" id="UP001163835">
    <property type="component" value="Unassembled WGS sequence"/>
</dbReference>
<gene>
    <name evidence="1" type="ORF">F5876DRAFT_74805</name>
</gene>
<proteinExistence type="predicted"/>
<accession>A0ACC1U694</accession>
<protein>
    <submittedName>
        <fullName evidence="1">Uncharacterized protein</fullName>
    </submittedName>
</protein>
<evidence type="ECO:0000313" key="2">
    <source>
        <dbReference type="Proteomes" id="UP001163835"/>
    </source>
</evidence>
<organism evidence="1 2">
    <name type="scientific">Lentinula aff. lateritia</name>
    <dbReference type="NCBI Taxonomy" id="2804960"/>
    <lineage>
        <taxon>Eukaryota</taxon>
        <taxon>Fungi</taxon>
        <taxon>Dikarya</taxon>
        <taxon>Basidiomycota</taxon>
        <taxon>Agaricomycotina</taxon>
        <taxon>Agaricomycetes</taxon>
        <taxon>Agaricomycetidae</taxon>
        <taxon>Agaricales</taxon>
        <taxon>Marasmiineae</taxon>
        <taxon>Omphalotaceae</taxon>
        <taxon>Lentinula</taxon>
    </lineage>
</organism>
<name>A0ACC1U694_9AGAR</name>